<proteinExistence type="predicted"/>
<name>A0ABY4ZLG2_9ACTN</name>
<dbReference type="RefSeq" id="WP_252556879.1">
    <property type="nucleotide sequence ID" value="NZ_CP099468.1"/>
</dbReference>
<accession>A0ABY4ZLG2</accession>
<dbReference type="EMBL" id="CP099468">
    <property type="protein sequence ID" value="USQ89859.1"/>
    <property type="molecule type" value="Genomic_DNA"/>
</dbReference>
<evidence type="ECO:0008006" key="3">
    <source>
        <dbReference type="Google" id="ProtNLM"/>
    </source>
</evidence>
<sequence length="122" mass="13435">MSRGPGPPRRADEQRVDAMLPEGLRQCRYALDGARRFGGHAGPERVLRADRTAAPVRQFIVERRRRIHRHREGGHSPLSPGAADAWAKDSAGMPRWTTAEVVPHQGLLFTAVIRASSAAARL</sequence>
<reference evidence="1" key="1">
    <citation type="submission" date="2022-06" db="EMBL/GenBank/DDBJ databases">
        <title>Complete genome sequence of soil microorganisms Streptomyces sp. Qhu-M197 isolated from Alpine meadows habitats on the Tibetan Plateau.</title>
        <authorList>
            <person name="Zhang B."/>
            <person name="Xiang X."/>
            <person name="Fan J."/>
        </authorList>
    </citation>
    <scope>NUCLEOTIDE SEQUENCE</scope>
    <source>
        <strain evidence="1">Qhu-M197</strain>
    </source>
</reference>
<keyword evidence="2" id="KW-1185">Reference proteome</keyword>
<organism evidence="1 2">
    <name type="scientific">Streptomyces phaeoluteigriseus</name>
    <dbReference type="NCBI Taxonomy" id="114686"/>
    <lineage>
        <taxon>Bacteria</taxon>
        <taxon>Bacillati</taxon>
        <taxon>Actinomycetota</taxon>
        <taxon>Actinomycetes</taxon>
        <taxon>Kitasatosporales</taxon>
        <taxon>Streptomycetaceae</taxon>
        <taxon>Streptomyces</taxon>
        <taxon>Streptomyces aurantiacus group</taxon>
    </lineage>
</organism>
<gene>
    <name evidence="1" type="ORF">NFX46_23200</name>
</gene>
<protein>
    <recommendedName>
        <fullName evidence="3">Integrase</fullName>
    </recommendedName>
</protein>
<evidence type="ECO:0000313" key="1">
    <source>
        <dbReference type="EMBL" id="USQ89859.1"/>
    </source>
</evidence>
<evidence type="ECO:0000313" key="2">
    <source>
        <dbReference type="Proteomes" id="UP001056374"/>
    </source>
</evidence>
<dbReference type="Proteomes" id="UP001056374">
    <property type="component" value="Chromosome"/>
</dbReference>